<accession>A0A179SZY2</accession>
<dbReference type="AlphaFoldDB" id="A0A179SZY2"/>
<dbReference type="PANTHER" id="PTHR30061:SF50">
    <property type="entry name" value="MALTOSE_MALTODEXTRIN-BINDING PERIPLASMIC PROTEIN"/>
    <property type="match status" value="1"/>
</dbReference>
<dbReference type="PROSITE" id="PS51257">
    <property type="entry name" value="PROKAR_LIPOPROTEIN"/>
    <property type="match status" value="1"/>
</dbReference>
<dbReference type="PANTHER" id="PTHR30061">
    <property type="entry name" value="MALTOSE-BINDING PERIPLASMIC PROTEIN"/>
    <property type="match status" value="1"/>
</dbReference>
<evidence type="ECO:0000313" key="7">
    <source>
        <dbReference type="Proteomes" id="UP000078534"/>
    </source>
</evidence>
<dbReference type="InterPro" id="IPR006059">
    <property type="entry name" value="SBP"/>
</dbReference>
<evidence type="ECO:0000256" key="2">
    <source>
        <dbReference type="ARBA" id="ARBA00022448"/>
    </source>
</evidence>
<dbReference type="GO" id="GO:0015768">
    <property type="term" value="P:maltose transport"/>
    <property type="evidence" value="ECO:0007669"/>
    <property type="project" value="TreeGrafter"/>
</dbReference>
<proteinExistence type="inferred from homology"/>
<dbReference type="Gene3D" id="3.40.190.10">
    <property type="entry name" value="Periplasmic binding protein-like II"/>
    <property type="match status" value="2"/>
</dbReference>
<dbReference type="Pfam" id="PF13416">
    <property type="entry name" value="SBP_bac_8"/>
    <property type="match status" value="1"/>
</dbReference>
<evidence type="ECO:0000256" key="3">
    <source>
        <dbReference type="ARBA" id="ARBA00022597"/>
    </source>
</evidence>
<keyword evidence="7" id="KW-1185">Reference proteome</keyword>
<dbReference type="GO" id="GO:0042956">
    <property type="term" value="P:maltodextrin transmembrane transport"/>
    <property type="evidence" value="ECO:0007669"/>
    <property type="project" value="TreeGrafter"/>
</dbReference>
<dbReference type="GO" id="GO:1901982">
    <property type="term" value="F:maltose binding"/>
    <property type="evidence" value="ECO:0007669"/>
    <property type="project" value="TreeGrafter"/>
</dbReference>
<keyword evidence="2 5" id="KW-0813">Transport</keyword>
<protein>
    <recommendedName>
        <fullName evidence="5">Maltodextrin-binding protein</fullName>
    </recommendedName>
</protein>
<dbReference type="STRING" id="152268.A6K24_23585"/>
<dbReference type="Proteomes" id="UP000078534">
    <property type="component" value="Unassembled WGS sequence"/>
</dbReference>
<organism evidence="6 7">
    <name type="scientific">Metabacillus litoralis</name>
    <dbReference type="NCBI Taxonomy" id="152268"/>
    <lineage>
        <taxon>Bacteria</taxon>
        <taxon>Bacillati</taxon>
        <taxon>Bacillota</taxon>
        <taxon>Bacilli</taxon>
        <taxon>Bacillales</taxon>
        <taxon>Bacillaceae</taxon>
        <taxon>Metabacillus</taxon>
    </lineage>
</organism>
<keyword evidence="3 5" id="KW-0762">Sugar transport</keyword>
<sequence length="425" mass="45948">MKSYKKLFGMMSGIALSLALVGCGPQESSEEGSEVKDETKTQELLVWEDIEKSSGIKDAVAKFEEEHDVTVKVVEKAYAQQIEDLRLDGPAGTGPDVLTMPGDQIGTAVTEGLIKELDVSEDIQSIYTEVAMQSQKVDNKIYGLPKAVETTMLYYNKDLVSEEELPATLDEWYEFSKEVTDGEKFGFLALFDQIYYAQSVLSGYGGYIFGKDDSGAFDAADIGLNNEGAVEGAQYIQKFYQEGLFPAGIIGEQGINVLESLFTEGKAAAIISGPWNIDPFTKAGVNFGVAKLPALSNGENMSSFVGVKSYNVSSYSKNAELAEELVEFLANEENSKKRFEVTKEVPAVQALANDPVVAESEAAQAVAEQSQFSELTPNIPEMNEVWTPADAALQTIATGKAQPKAALDQAVETIKGQIEAKHGGK</sequence>
<feature type="signal peptide" evidence="5">
    <location>
        <begin position="1"/>
        <end position="21"/>
    </location>
</feature>
<dbReference type="RefSeq" id="WP_066333331.1">
    <property type="nucleotide sequence ID" value="NZ_LWSG01000018.1"/>
</dbReference>
<dbReference type="GO" id="GO:0055052">
    <property type="term" value="C:ATP-binding cassette (ABC) transporter complex, substrate-binding subunit-containing"/>
    <property type="evidence" value="ECO:0007669"/>
    <property type="project" value="TreeGrafter"/>
</dbReference>
<feature type="chain" id="PRO_5039756358" description="Maltodextrin-binding protein" evidence="5">
    <location>
        <begin position="22"/>
        <end position="425"/>
    </location>
</feature>
<keyword evidence="5" id="KW-1003">Cell membrane</keyword>
<evidence type="ECO:0000256" key="4">
    <source>
        <dbReference type="ARBA" id="ARBA00022729"/>
    </source>
</evidence>
<gene>
    <name evidence="6" type="ORF">A6K24_23585</name>
</gene>
<comment type="similarity">
    <text evidence="1 5">Belongs to the bacterial solute-binding protein 1 family.</text>
</comment>
<comment type="caution">
    <text evidence="6">The sequence shown here is derived from an EMBL/GenBank/DDBJ whole genome shotgun (WGS) entry which is preliminary data.</text>
</comment>
<keyword evidence="4 5" id="KW-0732">Signal</keyword>
<dbReference type="PRINTS" id="PR00181">
    <property type="entry name" value="MALTOSEBP"/>
</dbReference>
<evidence type="ECO:0000256" key="5">
    <source>
        <dbReference type="RuleBase" id="RU365005"/>
    </source>
</evidence>
<name>A0A179SZY2_9BACI</name>
<dbReference type="SUPFAM" id="SSF53850">
    <property type="entry name" value="Periplasmic binding protein-like II"/>
    <property type="match status" value="1"/>
</dbReference>
<dbReference type="EMBL" id="LWSG01000018">
    <property type="protein sequence ID" value="OAS85833.1"/>
    <property type="molecule type" value="Genomic_DNA"/>
</dbReference>
<evidence type="ECO:0000313" key="6">
    <source>
        <dbReference type="EMBL" id="OAS85833.1"/>
    </source>
</evidence>
<comment type="subcellular location">
    <subcellularLocation>
        <location evidence="5">Cell membrane</location>
        <topology evidence="5">Lipid-anchor</topology>
    </subcellularLocation>
</comment>
<keyword evidence="5" id="KW-0449">Lipoprotein</keyword>
<dbReference type="InterPro" id="IPR006060">
    <property type="entry name" value="Maltose/Cyclodextrin-bd"/>
</dbReference>
<evidence type="ECO:0000256" key="1">
    <source>
        <dbReference type="ARBA" id="ARBA00008520"/>
    </source>
</evidence>
<dbReference type="GO" id="GO:0015144">
    <property type="term" value="F:carbohydrate transmembrane transporter activity"/>
    <property type="evidence" value="ECO:0007669"/>
    <property type="project" value="InterPro"/>
</dbReference>
<dbReference type="OrthoDB" id="9766758at2"/>
<keyword evidence="5" id="KW-0472">Membrane</keyword>
<reference evidence="7" key="1">
    <citation type="submission" date="2016-04" db="EMBL/GenBank/DDBJ databases">
        <authorList>
            <person name="Lyu Z."/>
            <person name="Lyu W."/>
        </authorList>
    </citation>
    <scope>NUCLEOTIDE SEQUENCE [LARGE SCALE GENOMIC DNA]</scope>
    <source>
        <strain evidence="7">C44</strain>
    </source>
</reference>